<keyword evidence="3" id="KW-1185">Reference proteome</keyword>
<dbReference type="AlphaFoldDB" id="A0A168PCQ0"/>
<evidence type="ECO:0000256" key="1">
    <source>
        <dbReference type="SAM" id="Coils"/>
    </source>
</evidence>
<name>A0A168PCQ0_MUCCL</name>
<dbReference type="OrthoDB" id="2290843at2759"/>
<dbReference type="Proteomes" id="UP000077051">
    <property type="component" value="Unassembled WGS sequence"/>
</dbReference>
<evidence type="ECO:0000313" key="3">
    <source>
        <dbReference type="Proteomes" id="UP000077051"/>
    </source>
</evidence>
<proteinExistence type="predicted"/>
<evidence type="ECO:0000313" key="2">
    <source>
        <dbReference type="EMBL" id="OAD07535.1"/>
    </source>
</evidence>
<feature type="coiled-coil region" evidence="1">
    <location>
        <begin position="17"/>
        <end position="44"/>
    </location>
</feature>
<sequence>MANATTLQPTLQDDAATTKILAKIKQLEANLAKCKEQTSCLSRKGSDQLLLELNQEHDRLARKRQDQCNSLLEDWQSYQQDQKKTRQADVAKRQIEFDRQLDVLDEEKRRNWVSHTQDTSEICDQLLHYLKHCSIDSTILTFPPNVLDQFWALQIQIPVLEAELPATIDTLTQLASKHRVGS</sequence>
<organism evidence="2 3">
    <name type="scientific">Mucor lusitanicus CBS 277.49</name>
    <dbReference type="NCBI Taxonomy" id="747725"/>
    <lineage>
        <taxon>Eukaryota</taxon>
        <taxon>Fungi</taxon>
        <taxon>Fungi incertae sedis</taxon>
        <taxon>Mucoromycota</taxon>
        <taxon>Mucoromycotina</taxon>
        <taxon>Mucoromycetes</taxon>
        <taxon>Mucorales</taxon>
        <taxon>Mucorineae</taxon>
        <taxon>Mucoraceae</taxon>
        <taxon>Mucor</taxon>
    </lineage>
</organism>
<keyword evidence="1" id="KW-0175">Coiled coil</keyword>
<gene>
    <name evidence="2" type="ORF">MUCCIDRAFT_104471</name>
</gene>
<dbReference type="VEuPathDB" id="FungiDB:MUCCIDRAFT_104471"/>
<comment type="caution">
    <text evidence="2">The sequence shown here is derived from an EMBL/GenBank/DDBJ whole genome shotgun (WGS) entry which is preliminary data.</text>
</comment>
<protein>
    <submittedName>
        <fullName evidence="2">Uncharacterized protein</fullName>
    </submittedName>
</protein>
<dbReference type="EMBL" id="AMYB01000001">
    <property type="protein sequence ID" value="OAD07535.1"/>
    <property type="molecule type" value="Genomic_DNA"/>
</dbReference>
<reference evidence="2 3" key="1">
    <citation type="submission" date="2015-06" db="EMBL/GenBank/DDBJ databases">
        <title>Expansion of signal transduction pathways in fungi by whole-genome duplication.</title>
        <authorList>
            <consortium name="DOE Joint Genome Institute"/>
            <person name="Corrochano L.M."/>
            <person name="Kuo A."/>
            <person name="Marcet-Houben M."/>
            <person name="Polaino S."/>
            <person name="Salamov A."/>
            <person name="Villalobos J.M."/>
            <person name="Alvarez M.I."/>
            <person name="Avalos J."/>
            <person name="Benito E.P."/>
            <person name="Benoit I."/>
            <person name="Burger G."/>
            <person name="Camino L.P."/>
            <person name="Canovas D."/>
            <person name="Cerda-Olmedo E."/>
            <person name="Cheng J.-F."/>
            <person name="Dominguez A."/>
            <person name="Elias M."/>
            <person name="Eslava A.P."/>
            <person name="Glaser F."/>
            <person name="Grimwood J."/>
            <person name="Gutierrez G."/>
            <person name="Heitman J."/>
            <person name="Henrissat B."/>
            <person name="Iturriaga E.A."/>
            <person name="Lang B.F."/>
            <person name="Lavin J.L."/>
            <person name="Lee S."/>
            <person name="Li W."/>
            <person name="Lindquist E."/>
            <person name="Lopez-Garcia S."/>
            <person name="Luque E.M."/>
            <person name="Marcos A.T."/>
            <person name="Martin J."/>
            <person name="Mccluskey K."/>
            <person name="Medina H.R."/>
            <person name="Miralles-Duran A."/>
            <person name="Miyazaki A."/>
            <person name="Munoz-Torres E."/>
            <person name="Oguiza J.A."/>
            <person name="Ohm R."/>
            <person name="Olmedo M."/>
            <person name="Orejas M."/>
            <person name="Ortiz-Castellanos L."/>
            <person name="Pisabarro A.G."/>
            <person name="Rodriguez-Romero J."/>
            <person name="Ruiz-Herrera J."/>
            <person name="Ruiz-Vazquez R."/>
            <person name="Sanz C."/>
            <person name="Schackwitz W."/>
            <person name="Schmutz J."/>
            <person name="Shahriari M."/>
            <person name="Shelest E."/>
            <person name="Silva-Franco F."/>
            <person name="Soanes D."/>
            <person name="Syed K."/>
            <person name="Tagua V.G."/>
            <person name="Talbot N.J."/>
            <person name="Thon M."/>
            <person name="De Vries R.P."/>
            <person name="Wiebenga A."/>
            <person name="Yadav J.S."/>
            <person name="Braun E.L."/>
            <person name="Baker S."/>
            <person name="Garre V."/>
            <person name="Horwitz B."/>
            <person name="Torres-Martinez S."/>
            <person name="Idnurm A."/>
            <person name="Herrera-Estrella A."/>
            <person name="Gabaldon T."/>
            <person name="Grigoriev I.V."/>
        </authorList>
    </citation>
    <scope>NUCLEOTIDE SEQUENCE [LARGE SCALE GENOMIC DNA]</scope>
    <source>
        <strain evidence="2 3">CBS 277.49</strain>
    </source>
</reference>
<accession>A0A168PCQ0</accession>